<dbReference type="Pfam" id="PF00440">
    <property type="entry name" value="TetR_N"/>
    <property type="match status" value="1"/>
</dbReference>
<evidence type="ECO:0000259" key="6">
    <source>
        <dbReference type="PROSITE" id="PS50977"/>
    </source>
</evidence>
<evidence type="ECO:0000256" key="4">
    <source>
        <dbReference type="ARBA" id="ARBA00023163"/>
    </source>
</evidence>
<keyword evidence="2" id="KW-0805">Transcription regulation</keyword>
<keyword evidence="8" id="KW-1185">Reference proteome</keyword>
<name>A0A4R7C4L2_9HYPH</name>
<dbReference type="GO" id="GO:0003700">
    <property type="term" value="F:DNA-binding transcription factor activity"/>
    <property type="evidence" value="ECO:0007669"/>
    <property type="project" value="TreeGrafter"/>
</dbReference>
<evidence type="ECO:0000256" key="5">
    <source>
        <dbReference type="PROSITE-ProRule" id="PRU00335"/>
    </source>
</evidence>
<dbReference type="SUPFAM" id="SSF46689">
    <property type="entry name" value="Homeodomain-like"/>
    <property type="match status" value="1"/>
</dbReference>
<dbReference type="PANTHER" id="PTHR30055:SF175">
    <property type="entry name" value="HTH-TYPE TRANSCRIPTIONAL REPRESSOR KSTR2"/>
    <property type="match status" value="1"/>
</dbReference>
<dbReference type="Pfam" id="PF17932">
    <property type="entry name" value="TetR_C_24"/>
    <property type="match status" value="1"/>
</dbReference>
<dbReference type="InterPro" id="IPR036271">
    <property type="entry name" value="Tet_transcr_reg_TetR-rel_C_sf"/>
</dbReference>
<keyword evidence="4" id="KW-0804">Transcription</keyword>
<sequence length="210" mass="23031">MTRQGLGAFGAAFDREDQRSRKRDAVVRAAAVAFNERGFSNTSMDDVAAALGVSKPTLYQYFSSKQEILYECHRLAAFHGEQGLADARAHDGPALDKLLVYVRRFMMGFFDDLGSCAVLLDINSLTEANRDEIARRRDAVSEGVASLIAAGIRDGSIASCDPKLAALFIFGVVNWMSVWYRSGGPKAPDEIASEFLKLFRFGLQSPPEPQ</sequence>
<dbReference type="InterPro" id="IPR009057">
    <property type="entry name" value="Homeodomain-like_sf"/>
</dbReference>
<dbReference type="InterPro" id="IPR041490">
    <property type="entry name" value="KstR2_TetR_C"/>
</dbReference>
<accession>A0A4R7C4L2</accession>
<dbReference type="PROSITE" id="PS50977">
    <property type="entry name" value="HTH_TETR_2"/>
    <property type="match status" value="1"/>
</dbReference>
<evidence type="ECO:0000256" key="1">
    <source>
        <dbReference type="ARBA" id="ARBA00022491"/>
    </source>
</evidence>
<keyword evidence="3 5" id="KW-0238">DNA-binding</keyword>
<evidence type="ECO:0000256" key="3">
    <source>
        <dbReference type="ARBA" id="ARBA00023125"/>
    </source>
</evidence>
<comment type="caution">
    <text evidence="7">The sequence shown here is derived from an EMBL/GenBank/DDBJ whole genome shotgun (WGS) entry which is preliminary data.</text>
</comment>
<dbReference type="GO" id="GO:0000976">
    <property type="term" value="F:transcription cis-regulatory region binding"/>
    <property type="evidence" value="ECO:0007669"/>
    <property type="project" value="TreeGrafter"/>
</dbReference>
<dbReference type="SUPFAM" id="SSF48498">
    <property type="entry name" value="Tetracyclin repressor-like, C-terminal domain"/>
    <property type="match status" value="1"/>
</dbReference>
<dbReference type="EMBL" id="SNZR01000011">
    <property type="protein sequence ID" value="TDR93318.1"/>
    <property type="molecule type" value="Genomic_DNA"/>
</dbReference>
<dbReference type="InterPro" id="IPR023772">
    <property type="entry name" value="DNA-bd_HTH_TetR-type_CS"/>
</dbReference>
<proteinExistence type="predicted"/>
<evidence type="ECO:0000313" key="7">
    <source>
        <dbReference type="EMBL" id="TDR93318.1"/>
    </source>
</evidence>
<dbReference type="PROSITE" id="PS01081">
    <property type="entry name" value="HTH_TETR_1"/>
    <property type="match status" value="1"/>
</dbReference>
<dbReference type="OrthoDB" id="9779746at2"/>
<protein>
    <submittedName>
        <fullName evidence="7">TetR family transcriptional regulator</fullName>
    </submittedName>
</protein>
<dbReference type="InterPro" id="IPR050109">
    <property type="entry name" value="HTH-type_TetR-like_transc_reg"/>
</dbReference>
<dbReference type="InterPro" id="IPR001647">
    <property type="entry name" value="HTH_TetR"/>
</dbReference>
<keyword evidence="1" id="KW-0678">Repressor</keyword>
<evidence type="ECO:0000256" key="2">
    <source>
        <dbReference type="ARBA" id="ARBA00023015"/>
    </source>
</evidence>
<dbReference type="PANTHER" id="PTHR30055">
    <property type="entry name" value="HTH-TYPE TRANSCRIPTIONAL REGULATOR RUTR"/>
    <property type="match status" value="1"/>
</dbReference>
<dbReference type="RefSeq" id="WP_133768329.1">
    <property type="nucleotide sequence ID" value="NZ_SNZR01000011.1"/>
</dbReference>
<organism evidence="7 8">
    <name type="scientific">Enterovirga rhinocerotis</name>
    <dbReference type="NCBI Taxonomy" id="1339210"/>
    <lineage>
        <taxon>Bacteria</taxon>
        <taxon>Pseudomonadati</taxon>
        <taxon>Pseudomonadota</taxon>
        <taxon>Alphaproteobacteria</taxon>
        <taxon>Hyphomicrobiales</taxon>
        <taxon>Methylobacteriaceae</taxon>
        <taxon>Enterovirga</taxon>
    </lineage>
</organism>
<reference evidence="7 8" key="1">
    <citation type="submission" date="2019-03" db="EMBL/GenBank/DDBJ databases">
        <title>Genomic Encyclopedia of Type Strains, Phase IV (KMG-IV): sequencing the most valuable type-strain genomes for metagenomic binning, comparative biology and taxonomic classification.</title>
        <authorList>
            <person name="Goeker M."/>
        </authorList>
    </citation>
    <scope>NUCLEOTIDE SEQUENCE [LARGE SCALE GENOMIC DNA]</scope>
    <source>
        <strain evidence="7 8">DSM 25903</strain>
    </source>
</reference>
<evidence type="ECO:0000313" key="8">
    <source>
        <dbReference type="Proteomes" id="UP000295122"/>
    </source>
</evidence>
<dbReference type="AlphaFoldDB" id="A0A4R7C4L2"/>
<feature type="DNA-binding region" description="H-T-H motif" evidence="5">
    <location>
        <begin position="43"/>
        <end position="62"/>
    </location>
</feature>
<dbReference type="Gene3D" id="1.10.357.10">
    <property type="entry name" value="Tetracycline Repressor, domain 2"/>
    <property type="match status" value="1"/>
</dbReference>
<gene>
    <name evidence="7" type="ORF">EV668_0575</name>
</gene>
<dbReference type="PRINTS" id="PR00455">
    <property type="entry name" value="HTHTETR"/>
</dbReference>
<dbReference type="Proteomes" id="UP000295122">
    <property type="component" value="Unassembled WGS sequence"/>
</dbReference>
<dbReference type="Gene3D" id="1.10.10.60">
    <property type="entry name" value="Homeodomain-like"/>
    <property type="match status" value="1"/>
</dbReference>
<dbReference type="FunFam" id="1.10.10.60:FF:000141">
    <property type="entry name" value="TetR family transcriptional regulator"/>
    <property type="match status" value="1"/>
</dbReference>
<feature type="domain" description="HTH tetR-type" evidence="6">
    <location>
        <begin position="20"/>
        <end position="80"/>
    </location>
</feature>